<organism evidence="1">
    <name type="scientific">Arundo donax</name>
    <name type="common">Giant reed</name>
    <name type="synonym">Donax arundinaceus</name>
    <dbReference type="NCBI Taxonomy" id="35708"/>
    <lineage>
        <taxon>Eukaryota</taxon>
        <taxon>Viridiplantae</taxon>
        <taxon>Streptophyta</taxon>
        <taxon>Embryophyta</taxon>
        <taxon>Tracheophyta</taxon>
        <taxon>Spermatophyta</taxon>
        <taxon>Magnoliopsida</taxon>
        <taxon>Liliopsida</taxon>
        <taxon>Poales</taxon>
        <taxon>Poaceae</taxon>
        <taxon>PACMAD clade</taxon>
        <taxon>Arundinoideae</taxon>
        <taxon>Arundineae</taxon>
        <taxon>Arundo</taxon>
    </lineage>
</organism>
<name>A0A0A9A9C5_ARUDO</name>
<sequence>MWWGYRLMHQWRVT</sequence>
<reference evidence="1" key="1">
    <citation type="submission" date="2014-09" db="EMBL/GenBank/DDBJ databases">
        <authorList>
            <person name="Magalhaes I.L.F."/>
            <person name="Oliveira U."/>
            <person name="Santos F.R."/>
            <person name="Vidigal T.H.D.A."/>
            <person name="Brescovit A.D."/>
            <person name="Santos A.J."/>
        </authorList>
    </citation>
    <scope>NUCLEOTIDE SEQUENCE</scope>
    <source>
        <tissue evidence="1">Shoot tissue taken approximately 20 cm above the soil surface</tissue>
    </source>
</reference>
<protein>
    <submittedName>
        <fullName evidence="1">Uncharacterized protein</fullName>
    </submittedName>
</protein>
<dbReference type="EMBL" id="GBRH01251352">
    <property type="protein sequence ID" value="JAD46543.1"/>
    <property type="molecule type" value="Transcribed_RNA"/>
</dbReference>
<proteinExistence type="predicted"/>
<evidence type="ECO:0000313" key="1">
    <source>
        <dbReference type="EMBL" id="JAD46543.1"/>
    </source>
</evidence>
<accession>A0A0A9A9C5</accession>
<reference evidence="1" key="2">
    <citation type="journal article" date="2015" name="Data Brief">
        <title>Shoot transcriptome of the giant reed, Arundo donax.</title>
        <authorList>
            <person name="Barrero R.A."/>
            <person name="Guerrero F.D."/>
            <person name="Moolhuijzen P."/>
            <person name="Goolsby J.A."/>
            <person name="Tidwell J."/>
            <person name="Bellgard S.E."/>
            <person name="Bellgard M.I."/>
        </authorList>
    </citation>
    <scope>NUCLEOTIDE SEQUENCE</scope>
    <source>
        <tissue evidence="1">Shoot tissue taken approximately 20 cm above the soil surface</tissue>
    </source>
</reference>